<gene>
    <name evidence="2" type="ORF">A6F49_16590</name>
</gene>
<dbReference type="SMART" id="SM00481">
    <property type="entry name" value="POLIIIAc"/>
    <property type="match status" value="1"/>
</dbReference>
<evidence type="ECO:0000259" key="1">
    <source>
        <dbReference type="SMART" id="SM00481"/>
    </source>
</evidence>
<dbReference type="Gene3D" id="3.20.20.140">
    <property type="entry name" value="Metal-dependent hydrolases"/>
    <property type="match status" value="1"/>
</dbReference>
<dbReference type="OrthoDB" id="9804333at2"/>
<dbReference type="Proteomes" id="UP000078292">
    <property type="component" value="Unassembled WGS sequence"/>
</dbReference>
<feature type="domain" description="Polymerase/histidinol phosphatase N-terminal" evidence="1">
    <location>
        <begin position="3"/>
        <end position="68"/>
    </location>
</feature>
<dbReference type="Pfam" id="PF02811">
    <property type="entry name" value="PHP"/>
    <property type="match status" value="1"/>
</dbReference>
<comment type="caution">
    <text evidence="2">The sequence shown here is derived from an EMBL/GenBank/DDBJ whole genome shotgun (WGS) entry which is preliminary data.</text>
</comment>
<dbReference type="AlphaFoldDB" id="A0A1B7LWP8"/>
<sequence length="285" mass="30999">MAFDMHTHSNFSDGTTSPADVVRAAAHAGLEGVAITDHDTTAGWEPAEEAAQEHQIALIRGMELSTVSREGIAVHVLSYLHDPTNLDLLAEIAKSRNARYKRAKRMAMLLSADFPITWELVKAQTTVESTIGRPHLADALVQIGAVPNRSAAFDTILRGGSKYYVPHYAPDPVLGVQLIRKAGGVPIFAHPMAKVRGRTVSKRLFDEMLDAGLAGVEVHHRDNSGSGKEWLLEFARQHNLLVTGSSDYHGTGKPNRLGEHVTSRETVEAIEAQATSGYKVQWNGI</sequence>
<dbReference type="InterPro" id="IPR004013">
    <property type="entry name" value="PHP_dom"/>
</dbReference>
<dbReference type="SUPFAM" id="SSF89550">
    <property type="entry name" value="PHP domain-like"/>
    <property type="match status" value="1"/>
</dbReference>
<dbReference type="CDD" id="cd07438">
    <property type="entry name" value="PHP_HisPPase_AMP"/>
    <property type="match status" value="1"/>
</dbReference>
<accession>A0A1B7LWP8</accession>
<dbReference type="InterPro" id="IPR052018">
    <property type="entry name" value="PHP_domain"/>
</dbReference>
<dbReference type="InterPro" id="IPR016195">
    <property type="entry name" value="Pol/histidinol_Pase-like"/>
</dbReference>
<evidence type="ECO:0000313" key="2">
    <source>
        <dbReference type="EMBL" id="OAV59459.1"/>
    </source>
</evidence>
<proteinExistence type="predicted"/>
<dbReference type="GO" id="GO:0035312">
    <property type="term" value="F:5'-3' DNA exonuclease activity"/>
    <property type="evidence" value="ECO:0007669"/>
    <property type="project" value="TreeGrafter"/>
</dbReference>
<reference evidence="2 3" key="1">
    <citation type="submission" date="2016-04" db="EMBL/GenBank/DDBJ databases">
        <title>First whole genome shotgun sequence of the bacterium Enteractinococcus sp. strain UASWS1574.</title>
        <authorList>
            <person name="Crovadore J."/>
            <person name="Chablais R."/>
            <person name="Lefort F."/>
        </authorList>
    </citation>
    <scope>NUCLEOTIDE SEQUENCE [LARGE SCALE GENOMIC DNA]</scope>
    <source>
        <strain evidence="2 3">UASWS1574</strain>
    </source>
</reference>
<name>A0A1B7LWP8_9MICC</name>
<protein>
    <submittedName>
        <fullName evidence="2">Phosphatase</fullName>
    </submittedName>
</protein>
<dbReference type="InterPro" id="IPR003141">
    <property type="entry name" value="Pol/His_phosphatase_N"/>
</dbReference>
<keyword evidence="3" id="KW-1185">Reference proteome</keyword>
<evidence type="ECO:0000313" key="3">
    <source>
        <dbReference type="Proteomes" id="UP000078292"/>
    </source>
</evidence>
<dbReference type="STRING" id="1837282.A6F49_16590"/>
<dbReference type="Gene3D" id="1.10.150.650">
    <property type="match status" value="1"/>
</dbReference>
<dbReference type="EMBL" id="LXEY01000022">
    <property type="protein sequence ID" value="OAV59459.1"/>
    <property type="molecule type" value="Genomic_DNA"/>
</dbReference>
<dbReference type="PANTHER" id="PTHR42924">
    <property type="entry name" value="EXONUCLEASE"/>
    <property type="match status" value="1"/>
</dbReference>
<dbReference type="PANTHER" id="PTHR42924:SF3">
    <property type="entry name" value="POLYMERASE_HISTIDINOL PHOSPHATASE N-TERMINAL DOMAIN-CONTAINING PROTEIN"/>
    <property type="match status" value="1"/>
</dbReference>
<dbReference type="GO" id="GO:0004534">
    <property type="term" value="F:5'-3' RNA exonuclease activity"/>
    <property type="evidence" value="ECO:0007669"/>
    <property type="project" value="TreeGrafter"/>
</dbReference>
<organism evidence="2 3">
    <name type="scientific">Enteractinococcus helveticum</name>
    <dbReference type="NCBI Taxonomy" id="1837282"/>
    <lineage>
        <taxon>Bacteria</taxon>
        <taxon>Bacillati</taxon>
        <taxon>Actinomycetota</taxon>
        <taxon>Actinomycetes</taxon>
        <taxon>Micrococcales</taxon>
        <taxon>Micrococcaceae</taxon>
    </lineage>
</organism>